<dbReference type="Pfam" id="PF03692">
    <property type="entry name" value="CxxCxxCC"/>
    <property type="match status" value="1"/>
</dbReference>
<dbReference type="EMBL" id="VNIB01000006">
    <property type="protein sequence ID" value="TYO98476.1"/>
    <property type="molecule type" value="Genomic_DNA"/>
</dbReference>
<dbReference type="RefSeq" id="WP_148895848.1">
    <property type="nucleotide sequence ID" value="NZ_VNIB01000006.1"/>
</dbReference>
<dbReference type="AlphaFoldDB" id="A0A5D3WKL8"/>
<gene>
    <name evidence="1" type="ORF">EDC39_10676</name>
</gene>
<protein>
    <submittedName>
        <fullName evidence="1">Putative zinc-or iron-chelating protein</fullName>
    </submittedName>
</protein>
<sequence length="218" mass="24167">MTENFDAPSFRRQVRDQALTFLRQAPADQAAAAKAVQALAENFNQRFRNNRAAIACGPGCGDCCQVNVAVLEAETALVLQHLRQKLDSDACQAFARRIRRLQIRVGGLDDEERLLTRVRCPFLDDRQSCTIYPVRPLLCRAMTSTDRQSCRDAIALAALGEERPVLVHLLQKELFEAAFLGLADALAATGRDNRSIPLITALDRKLNQPVGRTSEDCC</sequence>
<organism evidence="1 2">
    <name type="scientific">Geothermobacter ehrlichii</name>
    <dbReference type="NCBI Taxonomy" id="213224"/>
    <lineage>
        <taxon>Bacteria</taxon>
        <taxon>Pseudomonadati</taxon>
        <taxon>Thermodesulfobacteriota</taxon>
        <taxon>Desulfuromonadia</taxon>
        <taxon>Desulfuromonadales</taxon>
        <taxon>Geothermobacteraceae</taxon>
        <taxon>Geothermobacter</taxon>
    </lineage>
</organism>
<dbReference type="InterPro" id="IPR005358">
    <property type="entry name" value="Puta_zinc/iron-chelating_dom"/>
</dbReference>
<dbReference type="OrthoDB" id="9810361at2"/>
<proteinExistence type="predicted"/>
<keyword evidence="2" id="KW-1185">Reference proteome</keyword>
<comment type="caution">
    <text evidence="1">The sequence shown here is derived from an EMBL/GenBank/DDBJ whole genome shotgun (WGS) entry which is preliminary data.</text>
</comment>
<dbReference type="Proteomes" id="UP000324159">
    <property type="component" value="Unassembled WGS sequence"/>
</dbReference>
<evidence type="ECO:0000313" key="1">
    <source>
        <dbReference type="EMBL" id="TYO98476.1"/>
    </source>
</evidence>
<name>A0A5D3WKL8_9BACT</name>
<reference evidence="1 2" key="1">
    <citation type="submission" date="2019-07" db="EMBL/GenBank/DDBJ databases">
        <title>Genomic Encyclopedia of Type Strains, Phase IV (KMG-IV): sequencing the most valuable type-strain genomes for metagenomic binning, comparative biology and taxonomic classification.</title>
        <authorList>
            <person name="Goeker M."/>
        </authorList>
    </citation>
    <scope>NUCLEOTIDE SEQUENCE [LARGE SCALE GENOMIC DNA]</scope>
    <source>
        <strain evidence="1 2">SS015</strain>
    </source>
</reference>
<accession>A0A5D3WKL8</accession>
<evidence type="ECO:0000313" key="2">
    <source>
        <dbReference type="Proteomes" id="UP000324159"/>
    </source>
</evidence>